<dbReference type="AlphaFoldDB" id="V6DGS4"/>
<dbReference type="STRING" id="673862.BABL1_gene_817"/>
<organism evidence="1 2">
    <name type="scientific">Candidatus Babela massiliensis</name>
    <dbReference type="NCBI Taxonomy" id="673862"/>
    <lineage>
        <taxon>Bacteria</taxon>
        <taxon>Candidatus Babelota</taxon>
        <taxon>Candidatus Babeliae</taxon>
        <taxon>Candidatus Babeliales</taxon>
        <taxon>Candidatus Babeliaceae</taxon>
        <taxon>Candidatus Babela</taxon>
    </lineage>
</organism>
<keyword evidence="2" id="KW-1185">Reference proteome</keyword>
<evidence type="ECO:0000313" key="2">
    <source>
        <dbReference type="Proteomes" id="UP000018769"/>
    </source>
</evidence>
<gene>
    <name evidence="1" type="ORF">BABL1_gene_817</name>
</gene>
<proteinExistence type="predicted"/>
<dbReference type="EMBL" id="HG793133">
    <property type="protein sequence ID" value="CDK30123.1"/>
    <property type="molecule type" value="Genomic_DNA"/>
</dbReference>
<name>V6DGS4_9BACT</name>
<protein>
    <submittedName>
        <fullName evidence="1">Uncharacterized protein</fullName>
    </submittedName>
</protein>
<dbReference type="KEGG" id="dpb:BABL1_gene_817"/>
<reference evidence="1 2" key="1">
    <citation type="journal article" date="2015" name="Biol. Direct">
        <title>Babela massiliensis, a representative of a widespread bacterial phylum with unusual adaptations to parasitism in amoebae.</title>
        <authorList>
            <person name="Pagnier I."/>
            <person name="Yutin N."/>
            <person name="Croce O."/>
            <person name="Makarova K.S."/>
            <person name="Wolf Y.I."/>
            <person name="Benamar S."/>
            <person name="Raoult D."/>
            <person name="Koonin E.V."/>
            <person name="La Scola B."/>
        </authorList>
    </citation>
    <scope>NUCLEOTIDE SEQUENCE [LARGE SCALE GENOMIC DNA]</scope>
    <source>
        <strain evidence="2">BABL1</strain>
    </source>
</reference>
<sequence length="67" mass="7607">MNKSKLVILALGIVICSTSNLIIGFWQPNYKDYVKGVCKKLKAQCDQGDNDACEKHKKYQQEDPNCE</sequence>
<dbReference type="RefSeq" id="WP_023790888.1">
    <property type="nucleotide sequence ID" value="NC_023003.1"/>
</dbReference>
<dbReference type="HOGENOM" id="CLU_2804380_0_0_7"/>
<dbReference type="Proteomes" id="UP000018769">
    <property type="component" value="Chromosome I"/>
</dbReference>
<accession>V6DGS4</accession>
<evidence type="ECO:0000313" key="1">
    <source>
        <dbReference type="EMBL" id="CDK30123.1"/>
    </source>
</evidence>